<evidence type="ECO:0000256" key="5">
    <source>
        <dbReference type="ARBA" id="ARBA00022448"/>
    </source>
</evidence>
<keyword evidence="8 13" id="KW-0812">Transmembrane</keyword>
<name>I8T332_9GAMM</name>
<comment type="subcellular location">
    <subcellularLocation>
        <location evidence="2">Cell inner membrane</location>
        <topology evidence="2">Multi-pass membrane protein</topology>
    </subcellularLocation>
</comment>
<dbReference type="PRINTS" id="PR01414">
    <property type="entry name" value="CCMBBIOGNSIS"/>
</dbReference>
<dbReference type="Pfam" id="PF03379">
    <property type="entry name" value="CcmB"/>
    <property type="match status" value="1"/>
</dbReference>
<evidence type="ECO:0000313" key="15">
    <source>
        <dbReference type="Proteomes" id="UP000003704"/>
    </source>
</evidence>
<dbReference type="NCBIfam" id="TIGR01190">
    <property type="entry name" value="ccmB"/>
    <property type="match status" value="1"/>
</dbReference>
<keyword evidence="11 12" id="KW-0472">Membrane</keyword>
<evidence type="ECO:0000256" key="1">
    <source>
        <dbReference type="ARBA" id="ARBA00002442"/>
    </source>
</evidence>
<dbReference type="AlphaFoldDB" id="I8T332"/>
<evidence type="ECO:0000256" key="2">
    <source>
        <dbReference type="ARBA" id="ARBA00004429"/>
    </source>
</evidence>
<evidence type="ECO:0000256" key="9">
    <source>
        <dbReference type="ARBA" id="ARBA00022748"/>
    </source>
</evidence>
<evidence type="ECO:0000256" key="7">
    <source>
        <dbReference type="ARBA" id="ARBA00022519"/>
    </source>
</evidence>
<feature type="transmembrane region" description="Helical" evidence="13">
    <location>
        <begin position="194"/>
        <end position="217"/>
    </location>
</feature>
<evidence type="ECO:0000256" key="8">
    <source>
        <dbReference type="ARBA" id="ARBA00022692"/>
    </source>
</evidence>
<keyword evidence="5 12" id="KW-0813">Transport</keyword>
<feature type="transmembrane region" description="Helical" evidence="13">
    <location>
        <begin position="47"/>
        <end position="68"/>
    </location>
</feature>
<dbReference type="PIRSF" id="PIRSF002764">
    <property type="entry name" value="CcmB"/>
    <property type="match status" value="1"/>
</dbReference>
<feature type="transmembrane region" description="Helical" evidence="13">
    <location>
        <begin position="131"/>
        <end position="154"/>
    </location>
</feature>
<dbReference type="InterPro" id="IPR003544">
    <property type="entry name" value="Cyt_c_biogenesis_CcmB"/>
</dbReference>
<accession>I8T332</accession>
<comment type="function">
    <text evidence="1 12">Required for the export of heme to the periplasm for the biogenesis of c-type cytochromes.</text>
</comment>
<evidence type="ECO:0000256" key="4">
    <source>
        <dbReference type="ARBA" id="ARBA00016452"/>
    </source>
</evidence>
<evidence type="ECO:0000313" key="14">
    <source>
        <dbReference type="EMBL" id="EIT68098.1"/>
    </source>
</evidence>
<dbReference type="Proteomes" id="UP000003704">
    <property type="component" value="Unassembled WGS sequence"/>
</dbReference>
<proteinExistence type="inferred from homology"/>
<evidence type="ECO:0000256" key="10">
    <source>
        <dbReference type="ARBA" id="ARBA00022989"/>
    </source>
</evidence>
<keyword evidence="6 12" id="KW-1003">Cell membrane</keyword>
<dbReference type="EMBL" id="AKGD01000004">
    <property type="protein sequence ID" value="EIT68098.1"/>
    <property type="molecule type" value="Genomic_DNA"/>
</dbReference>
<feature type="transmembrane region" description="Helical" evidence="13">
    <location>
        <begin position="99"/>
        <end position="119"/>
    </location>
</feature>
<keyword evidence="9 12" id="KW-0201">Cytochrome c-type biogenesis</keyword>
<dbReference type="PANTHER" id="PTHR30070">
    <property type="entry name" value="HEME EXPORTER PROTEIN B"/>
    <property type="match status" value="1"/>
</dbReference>
<dbReference type="GO" id="GO:0015232">
    <property type="term" value="F:heme transmembrane transporter activity"/>
    <property type="evidence" value="ECO:0007669"/>
    <property type="project" value="InterPro"/>
</dbReference>
<sequence>MIGAFGAAIARELGLAMRHKGEWLMPPLFYLIVVTLFALGGKPNDPHLSAFAPAILWMGALLSALLTLDRLFRGDFEDGTLEQVFLCESGPFPVIYAKLIGHWILSGLPLSLIAAPLALQLGTPSEVLPALLAGLLLGTPMLSLIGGFAAALTVGLPRAGVLLPVLVLPMIGPIVIFGSGAARAAANGLSAGGPLYLLGSLLALGLCLLPIAATAALRNSFD</sequence>
<evidence type="ECO:0000256" key="6">
    <source>
        <dbReference type="ARBA" id="ARBA00022475"/>
    </source>
</evidence>
<dbReference type="GO" id="GO:1903607">
    <property type="term" value="P:cytochrome c biosynthetic process"/>
    <property type="evidence" value="ECO:0007669"/>
    <property type="project" value="TreeGrafter"/>
</dbReference>
<organism evidence="14 15">
    <name type="scientific">Hydrocarboniphaga effusa AP103</name>
    <dbReference type="NCBI Taxonomy" id="1172194"/>
    <lineage>
        <taxon>Bacteria</taxon>
        <taxon>Pseudomonadati</taxon>
        <taxon>Pseudomonadota</taxon>
        <taxon>Gammaproteobacteria</taxon>
        <taxon>Nevskiales</taxon>
        <taxon>Nevskiaceae</taxon>
        <taxon>Hydrocarboniphaga</taxon>
    </lineage>
</organism>
<evidence type="ECO:0000256" key="13">
    <source>
        <dbReference type="SAM" id="Phobius"/>
    </source>
</evidence>
<evidence type="ECO:0000256" key="3">
    <source>
        <dbReference type="ARBA" id="ARBA00010544"/>
    </source>
</evidence>
<feature type="transmembrane region" description="Helical" evidence="13">
    <location>
        <begin position="23"/>
        <end position="41"/>
    </location>
</feature>
<dbReference type="RefSeq" id="WP_007187468.1">
    <property type="nucleotide sequence ID" value="NZ_AKGD01000004.1"/>
</dbReference>
<dbReference type="GO" id="GO:0017004">
    <property type="term" value="P:cytochrome complex assembly"/>
    <property type="evidence" value="ECO:0007669"/>
    <property type="project" value="UniProtKB-KW"/>
</dbReference>
<evidence type="ECO:0000256" key="11">
    <source>
        <dbReference type="ARBA" id="ARBA00023136"/>
    </source>
</evidence>
<keyword evidence="15" id="KW-1185">Reference proteome</keyword>
<feature type="transmembrane region" description="Helical" evidence="13">
    <location>
        <begin position="161"/>
        <end position="182"/>
    </location>
</feature>
<keyword evidence="10 13" id="KW-1133">Transmembrane helix</keyword>
<keyword evidence="7 12" id="KW-0997">Cell inner membrane</keyword>
<dbReference type="PANTHER" id="PTHR30070:SF1">
    <property type="entry name" value="CYTOCHROME C BIOGENESIS B-RELATED"/>
    <property type="match status" value="1"/>
</dbReference>
<evidence type="ECO:0000256" key="12">
    <source>
        <dbReference type="PIRNR" id="PIRNR002764"/>
    </source>
</evidence>
<comment type="similarity">
    <text evidence="3 12">Belongs to the CcmB/CycW/HelB family.</text>
</comment>
<dbReference type="OrthoDB" id="9799895at2"/>
<gene>
    <name evidence="14" type="ORF">WQQ_45330</name>
</gene>
<dbReference type="GO" id="GO:0005886">
    <property type="term" value="C:plasma membrane"/>
    <property type="evidence" value="ECO:0007669"/>
    <property type="project" value="UniProtKB-SubCell"/>
</dbReference>
<protein>
    <recommendedName>
        <fullName evidence="4 12">Heme exporter protein B</fullName>
    </recommendedName>
</protein>
<dbReference type="InterPro" id="IPR026031">
    <property type="entry name" value="Cyt_c_CcmB_bac"/>
</dbReference>
<dbReference type="STRING" id="1172194.WQQ_45330"/>
<reference evidence="14 15" key="1">
    <citation type="journal article" date="2012" name="J. Bacteriol.">
        <title>Genome Sequence of n-Alkane-Degrading Hydrocarboniphaga effusa Strain AP103T (ATCC BAA-332T).</title>
        <authorList>
            <person name="Chang H.K."/>
            <person name="Zylstra G.J."/>
            <person name="Chae J.C."/>
        </authorList>
    </citation>
    <scope>NUCLEOTIDE SEQUENCE [LARGE SCALE GENOMIC DNA]</scope>
    <source>
        <strain evidence="14 15">AP103</strain>
    </source>
</reference>
<comment type="caution">
    <text evidence="14">The sequence shown here is derived from an EMBL/GenBank/DDBJ whole genome shotgun (WGS) entry which is preliminary data.</text>
</comment>